<dbReference type="EMBL" id="CAMAPE010000019">
    <property type="protein sequence ID" value="CAH9088668.1"/>
    <property type="molecule type" value="Genomic_DNA"/>
</dbReference>
<feature type="compositionally biased region" description="Polar residues" evidence="1">
    <location>
        <begin position="550"/>
        <end position="561"/>
    </location>
</feature>
<dbReference type="PANTHER" id="PTHR31008:SF15">
    <property type="entry name" value="GPI-ANCHORED ADHESIN-LIKE PROTEIN"/>
    <property type="match status" value="1"/>
</dbReference>
<feature type="compositionally biased region" description="Polar residues" evidence="1">
    <location>
        <begin position="989"/>
        <end position="999"/>
    </location>
</feature>
<feature type="compositionally biased region" description="Polar residues" evidence="1">
    <location>
        <begin position="375"/>
        <end position="384"/>
    </location>
</feature>
<feature type="region of interest" description="Disordered" evidence="1">
    <location>
        <begin position="753"/>
        <end position="791"/>
    </location>
</feature>
<feature type="compositionally biased region" description="Low complexity" evidence="1">
    <location>
        <begin position="450"/>
        <end position="463"/>
    </location>
</feature>
<feature type="region of interest" description="Disordered" evidence="1">
    <location>
        <begin position="1303"/>
        <end position="1329"/>
    </location>
</feature>
<feature type="compositionally biased region" description="Polar residues" evidence="1">
    <location>
        <begin position="236"/>
        <end position="278"/>
    </location>
</feature>
<feature type="region of interest" description="Disordered" evidence="1">
    <location>
        <begin position="1232"/>
        <end position="1260"/>
    </location>
</feature>
<feature type="compositionally biased region" description="Polar residues" evidence="1">
    <location>
        <begin position="1243"/>
        <end position="1255"/>
    </location>
</feature>
<feature type="compositionally biased region" description="Basic and acidic residues" evidence="1">
    <location>
        <begin position="506"/>
        <end position="515"/>
    </location>
</feature>
<comment type="caution">
    <text evidence="2">The sequence shown here is derived from an EMBL/GenBank/DDBJ whole genome shotgun (WGS) entry which is preliminary data.</text>
</comment>
<feature type="region of interest" description="Disordered" evidence="1">
    <location>
        <begin position="932"/>
        <end position="1001"/>
    </location>
</feature>
<accession>A0A9P1E8S8</accession>
<feature type="compositionally biased region" description="Polar residues" evidence="1">
    <location>
        <begin position="516"/>
        <end position="526"/>
    </location>
</feature>
<feature type="compositionally biased region" description="Basic and acidic residues" evidence="1">
    <location>
        <begin position="387"/>
        <end position="397"/>
    </location>
</feature>
<feature type="compositionally biased region" description="Basic and acidic residues" evidence="1">
    <location>
        <begin position="412"/>
        <end position="438"/>
    </location>
</feature>
<feature type="region of interest" description="Disordered" evidence="1">
    <location>
        <begin position="208"/>
        <end position="334"/>
    </location>
</feature>
<feature type="compositionally biased region" description="Basic and acidic residues" evidence="1">
    <location>
        <begin position="532"/>
        <end position="548"/>
    </location>
</feature>
<dbReference type="Proteomes" id="UP001152484">
    <property type="component" value="Unassembled WGS sequence"/>
</dbReference>
<dbReference type="PANTHER" id="PTHR31008">
    <property type="entry name" value="COP1-INTERACTING PROTEIN-RELATED"/>
    <property type="match status" value="1"/>
</dbReference>
<feature type="compositionally biased region" description="Basic and acidic residues" evidence="1">
    <location>
        <begin position="565"/>
        <end position="603"/>
    </location>
</feature>
<feature type="compositionally biased region" description="Polar residues" evidence="1">
    <location>
        <begin position="628"/>
        <end position="638"/>
    </location>
</feature>
<organism evidence="2 3">
    <name type="scientific">Cuscuta europaea</name>
    <name type="common">European dodder</name>
    <dbReference type="NCBI Taxonomy" id="41803"/>
    <lineage>
        <taxon>Eukaryota</taxon>
        <taxon>Viridiplantae</taxon>
        <taxon>Streptophyta</taxon>
        <taxon>Embryophyta</taxon>
        <taxon>Tracheophyta</taxon>
        <taxon>Spermatophyta</taxon>
        <taxon>Magnoliopsida</taxon>
        <taxon>eudicotyledons</taxon>
        <taxon>Gunneridae</taxon>
        <taxon>Pentapetalae</taxon>
        <taxon>asterids</taxon>
        <taxon>lamiids</taxon>
        <taxon>Solanales</taxon>
        <taxon>Convolvulaceae</taxon>
        <taxon>Cuscuteae</taxon>
        <taxon>Cuscuta</taxon>
        <taxon>Cuscuta subgen. Cuscuta</taxon>
    </lineage>
</organism>
<sequence>MELDTLLDYASFQLSPKRTRCELFVTANGKTEKLASGLVKPFISQLKFSEEQVASSASFIKLEVGGQRSVKSWFTKGTLDRFVKFVNTPEVMELVNTYDAELSQLESARRIYSQETGDQGFSDNGVSSNTSAADATKKELLKAIDVRLSAVQQDLITASSRATAAGFNLDTVAKLQSFSAQFGAYRLNEACSKFISLCKKRPHLINQWKPGGADEHAVRSSYGSDMSLDEDPPTPEQQCTMFPPIGQNQDAVHQQSRPHLDQSRSFSNQSLKPSSVVFQSGKKDFDETQETPMSRNIRRLSVQDRINMFENKQKESSGSGGKPSTGKSVELRRMSSDVLVSPPVVAEKTVLRRWSGVSDMSIELSSEKKDGESPLCTTPSSAYVSKSKPEDEAKPDQAKSLNKMEFQSVPDRAGDIRVKEHEDLKLHNQYSNEKEESKLSTASHKKVEASESSYSKSYNSTTVESNGQKDKTGEKPKSILYSTKPGNNLKEIPESQGLSASLPWDNKTRKVDVTNKGKSTVSQGSDGTIEPQKTEVHASHVTALKDEISSPEQFGASTRQASYDDATHHIVHHSHETQSRDELAVSNSRDSRLKAPQKTKEDFGPLESGSLSRAFLTPQGKGLEGDPFNSQYRSQSYAESEKKKVDLAEKVDANSGPKVVNSAGFPIMKSKKQVVGADGKNNSQDCIEEMRTVSININQSAPAEMVAEAQEGSMSFFSTPVQQVQRVRLSKGNQELNDELKVKANELEKLFAEHKQSNPARKTKPTEIPAPQQANSLHTGPAADNTSVQYPDKNTVTGAAVTSSSGLVNIDNKGCTDVLSKGVSELCASEGSRGKSYATYTRIRDAKLRKEWNSKRNEKEAKLKAMHESLEKTRAKMKAKFSGCSYKDDSVSTLHRRAERLKTFDSRSILRREKQHLDFDQHENECMTKFSEENQYGEGRYPSETSDAFLEDDASTGSQVQKPLPAKASTRPAIKGTINSNPGRRKSQSENPLAQSVPNFSDMGIETTKISSAVGQTARSQLKNYARNKHNSEDDMAVKEEKSWRSHLLRKSTINQGEFGEASILDSEDVLTLKIDKIIDKVRNNVDSRIFHSKGKSASDSGARVGVPKQRRFIGCQNTQSDGEYNDAVVHLSNSPIKDGEDMLEDTEHISNMGKRDSILSHESEKSSDFGSESGGDLVRSFSHFNPILASEFTPSMLDSAEPLQDGQSPVSWNSHAPHQFSYSNEMSDVDAYVDSPPAESLASWNSHSLSQTESDAARMRKKWGTVQKPLLVSTSSNNQPRKDMTRGFKRLLKFGRKPRGAESSVDWISATTSEGDDDTEDGREPANRLSDDMMKKSRMGVLQGHPSDDNFNEHEFFAEQVQTVRGSIPAPPANFKLRDDHLSGSSSLKAPRSFFSLPTFRNKGNDSKIR</sequence>
<evidence type="ECO:0000313" key="2">
    <source>
        <dbReference type="EMBL" id="CAH9088668.1"/>
    </source>
</evidence>
<evidence type="ECO:0008006" key="4">
    <source>
        <dbReference type="Google" id="ProtNLM"/>
    </source>
</evidence>
<evidence type="ECO:0000256" key="1">
    <source>
        <dbReference type="SAM" id="MobiDB-lite"/>
    </source>
</evidence>
<feature type="region of interest" description="Disordered" evidence="1">
    <location>
        <begin position="363"/>
        <end position="642"/>
    </location>
</feature>
<reference evidence="2" key="1">
    <citation type="submission" date="2022-07" db="EMBL/GenBank/DDBJ databases">
        <authorList>
            <person name="Macas J."/>
            <person name="Novak P."/>
            <person name="Neumann P."/>
        </authorList>
    </citation>
    <scope>NUCLEOTIDE SEQUENCE</scope>
</reference>
<name>A0A9P1E8S8_CUSEU</name>
<feature type="compositionally biased region" description="Polar residues" evidence="1">
    <location>
        <begin position="772"/>
        <end position="791"/>
    </location>
</feature>
<protein>
    <recommendedName>
        <fullName evidence="4">COP1-interacting protein 7</fullName>
    </recommendedName>
</protein>
<gene>
    <name evidence="2" type="ORF">CEURO_LOCUS10619</name>
</gene>
<proteinExistence type="predicted"/>
<evidence type="ECO:0000313" key="3">
    <source>
        <dbReference type="Proteomes" id="UP001152484"/>
    </source>
</evidence>
<feature type="compositionally biased region" description="Basic and acidic residues" evidence="1">
    <location>
        <begin position="467"/>
        <end position="477"/>
    </location>
</feature>
<keyword evidence="3" id="KW-1185">Reference proteome</keyword>
<dbReference type="OrthoDB" id="767933at2759"/>